<feature type="domain" description="Inosine/uridine-preferring nucleoside hydrolase" evidence="2">
    <location>
        <begin position="28"/>
        <end position="270"/>
    </location>
</feature>
<evidence type="ECO:0000259" key="2">
    <source>
        <dbReference type="Pfam" id="PF01156"/>
    </source>
</evidence>
<evidence type="ECO:0000313" key="3">
    <source>
        <dbReference type="EMBL" id="TLU90410.1"/>
    </source>
</evidence>
<dbReference type="PANTHER" id="PTHR43264:SF1">
    <property type="entry name" value="INOSINE_URIDINE-PREFERRING NUCLEOSIDE HYDROLASE DOMAIN-CONTAINING PROTEIN"/>
    <property type="match status" value="1"/>
</dbReference>
<evidence type="ECO:0000313" key="4">
    <source>
        <dbReference type="Proteomes" id="UP000309788"/>
    </source>
</evidence>
<sequence length="326" mass="35718">MHKFFLLFLLLSFSSAIAQTGGRQAHAIILDTDIGPDYDDVGAMAVMHALADRGEAKPLAVISCNKNELVVPTIEVINTFFGRPELPTGAPKGTAAPDHGAFQKWPEMLAEKYPHKIPRTSDAPDAVETYRKILAKQPDKSVTIITIGFLTNLAGLLDSQADAISQLSGANLIRKKVKLLVSMAGAFPQGREYNVLVDSLASQKVFSEWPTEIVFSGWEIGEKIKTGLKVIANEQLKSPVKDVYQLAMPKAKEDANGRMSWDQTAVLVGIRGVQPYFGLKKGRIIVEGGNNKWQDDPMGPHAYLTQQMPASQLTEMIEGLMMWEGK</sequence>
<dbReference type="CDD" id="cd02652">
    <property type="entry name" value="nuc_hydro_2"/>
    <property type="match status" value="1"/>
</dbReference>
<gene>
    <name evidence="3" type="ORF">FEM55_17760</name>
</gene>
<keyword evidence="3" id="KW-0378">Hydrolase</keyword>
<name>A0A5R9K8T4_9BACT</name>
<feature type="signal peptide" evidence="1">
    <location>
        <begin position="1"/>
        <end position="18"/>
    </location>
</feature>
<dbReference type="GO" id="GO:0016799">
    <property type="term" value="F:hydrolase activity, hydrolyzing N-glycosyl compounds"/>
    <property type="evidence" value="ECO:0007669"/>
    <property type="project" value="InterPro"/>
</dbReference>
<dbReference type="AlphaFoldDB" id="A0A5R9K8T4"/>
<reference evidence="3 4" key="1">
    <citation type="submission" date="2019-05" db="EMBL/GenBank/DDBJ databases">
        <authorList>
            <person name="Qu J.-H."/>
        </authorList>
    </citation>
    <scope>NUCLEOTIDE SEQUENCE [LARGE SCALE GENOMIC DNA]</scope>
    <source>
        <strain evidence="3 4">Z12</strain>
    </source>
</reference>
<evidence type="ECO:0000256" key="1">
    <source>
        <dbReference type="SAM" id="SignalP"/>
    </source>
</evidence>
<dbReference type="EMBL" id="VCEI01000028">
    <property type="protein sequence ID" value="TLU90410.1"/>
    <property type="molecule type" value="Genomic_DNA"/>
</dbReference>
<dbReference type="PANTHER" id="PTHR43264">
    <property type="match status" value="1"/>
</dbReference>
<comment type="caution">
    <text evidence="3">The sequence shown here is derived from an EMBL/GenBank/DDBJ whole genome shotgun (WGS) entry which is preliminary data.</text>
</comment>
<feature type="chain" id="PRO_5024467040" evidence="1">
    <location>
        <begin position="19"/>
        <end position="326"/>
    </location>
</feature>
<organism evidence="3 4">
    <name type="scientific">Dyadobacter sediminis</name>
    <dbReference type="NCBI Taxonomy" id="1493691"/>
    <lineage>
        <taxon>Bacteria</taxon>
        <taxon>Pseudomonadati</taxon>
        <taxon>Bacteroidota</taxon>
        <taxon>Cytophagia</taxon>
        <taxon>Cytophagales</taxon>
        <taxon>Spirosomataceae</taxon>
        <taxon>Dyadobacter</taxon>
    </lineage>
</organism>
<protein>
    <submittedName>
        <fullName evidence="3">Nucleoside hydrolase</fullName>
    </submittedName>
</protein>
<dbReference type="InterPro" id="IPR001910">
    <property type="entry name" value="Inosine/uridine_hydrolase_dom"/>
</dbReference>
<dbReference type="SUPFAM" id="SSF53590">
    <property type="entry name" value="Nucleoside hydrolase"/>
    <property type="match status" value="1"/>
</dbReference>
<dbReference type="OrthoDB" id="128573at2"/>
<dbReference type="Pfam" id="PF01156">
    <property type="entry name" value="IU_nuc_hydro"/>
    <property type="match status" value="1"/>
</dbReference>
<dbReference type="Proteomes" id="UP000309788">
    <property type="component" value="Unassembled WGS sequence"/>
</dbReference>
<dbReference type="RefSeq" id="WP_138282744.1">
    <property type="nucleotide sequence ID" value="NZ_BMGE01000005.1"/>
</dbReference>
<keyword evidence="1" id="KW-0732">Signal</keyword>
<accession>A0A5R9K8T4</accession>
<dbReference type="InterPro" id="IPR036452">
    <property type="entry name" value="Ribo_hydro-like"/>
</dbReference>
<proteinExistence type="predicted"/>
<keyword evidence="4" id="KW-1185">Reference proteome</keyword>
<dbReference type="Gene3D" id="3.90.245.10">
    <property type="entry name" value="Ribonucleoside hydrolase-like"/>
    <property type="match status" value="1"/>
</dbReference>